<evidence type="ECO:0000256" key="7">
    <source>
        <dbReference type="SAM" id="Phobius"/>
    </source>
</evidence>
<gene>
    <name evidence="8" type="ORF">OFUS_LOCUS13983</name>
</gene>
<reference evidence="8" key="1">
    <citation type="submission" date="2022-03" db="EMBL/GenBank/DDBJ databases">
        <authorList>
            <person name="Martin C."/>
        </authorList>
    </citation>
    <scope>NUCLEOTIDE SEQUENCE</scope>
</reference>
<dbReference type="Pfam" id="PF04505">
    <property type="entry name" value="CD225"/>
    <property type="match status" value="1"/>
</dbReference>
<proteinExistence type="inferred from homology"/>
<dbReference type="AlphaFoldDB" id="A0A8J1Y5L6"/>
<name>A0A8J1Y5L6_OWEFU</name>
<dbReference type="EMBL" id="CAIIXF020000007">
    <property type="protein sequence ID" value="CAH1788451.1"/>
    <property type="molecule type" value="Genomic_DNA"/>
</dbReference>
<comment type="similarity">
    <text evidence="2">Belongs to the CD225/Dispanin family.</text>
</comment>
<feature type="compositionally biased region" description="Basic and acidic residues" evidence="6">
    <location>
        <begin position="1"/>
        <end position="12"/>
    </location>
</feature>
<dbReference type="OrthoDB" id="6146244at2759"/>
<evidence type="ECO:0000256" key="5">
    <source>
        <dbReference type="ARBA" id="ARBA00023136"/>
    </source>
</evidence>
<sequence>MGSKSDNMDYRVYDPPQQSTRPQRTDFTQSNTRPYVDSNSIWKQQPNNFPQQKIFQNYQRKPLPMINEQQPLFYSTPIPMSHPQEQSDNSKELKCTPPVINSTYVIHAHQRTPAHKNTKSKFKNIKEPLPPSRTTPNTPIQNHVDKQKEIPPTEKTITSQPVTQQKTKPKKEKIDIESQPVTFKMMDSEKELNEADVKLLPETYLTVAVVVTLCFNCPVGIVAMLFSFASFSSFQKGEQKEAIKQGRISCLISIFGMVLTIFVVIGVVLYVTAE</sequence>
<evidence type="ECO:0000256" key="2">
    <source>
        <dbReference type="ARBA" id="ARBA00006843"/>
    </source>
</evidence>
<protein>
    <submittedName>
        <fullName evidence="8">Uncharacterized protein</fullName>
    </submittedName>
</protein>
<feature type="region of interest" description="Disordered" evidence="6">
    <location>
        <begin position="1"/>
        <end position="48"/>
    </location>
</feature>
<keyword evidence="5 7" id="KW-0472">Membrane</keyword>
<feature type="region of interest" description="Disordered" evidence="6">
    <location>
        <begin position="110"/>
        <end position="143"/>
    </location>
</feature>
<dbReference type="InterPro" id="IPR007593">
    <property type="entry name" value="CD225/Dispanin_fam"/>
</dbReference>
<dbReference type="InterPro" id="IPR051423">
    <property type="entry name" value="CD225/Dispanin"/>
</dbReference>
<comment type="caution">
    <text evidence="8">The sequence shown here is derived from an EMBL/GenBank/DDBJ whole genome shotgun (WGS) entry which is preliminary data.</text>
</comment>
<evidence type="ECO:0000313" key="8">
    <source>
        <dbReference type="EMBL" id="CAH1788451.1"/>
    </source>
</evidence>
<keyword evidence="3 7" id="KW-0812">Transmembrane</keyword>
<comment type="subcellular location">
    <subcellularLocation>
        <location evidence="1">Membrane</location>
    </subcellularLocation>
</comment>
<dbReference type="PANTHER" id="PTHR14948:SF25">
    <property type="entry name" value="DUF4190 DOMAIN-CONTAINING PROTEIN"/>
    <property type="match status" value="1"/>
</dbReference>
<dbReference type="PANTHER" id="PTHR14948">
    <property type="entry name" value="NG5"/>
    <property type="match status" value="1"/>
</dbReference>
<evidence type="ECO:0000256" key="1">
    <source>
        <dbReference type="ARBA" id="ARBA00004370"/>
    </source>
</evidence>
<evidence type="ECO:0000256" key="4">
    <source>
        <dbReference type="ARBA" id="ARBA00022989"/>
    </source>
</evidence>
<feature type="compositionally biased region" description="Basic residues" evidence="6">
    <location>
        <begin position="110"/>
        <end position="123"/>
    </location>
</feature>
<organism evidence="8 9">
    <name type="scientific">Owenia fusiformis</name>
    <name type="common">Polychaete worm</name>
    <dbReference type="NCBI Taxonomy" id="6347"/>
    <lineage>
        <taxon>Eukaryota</taxon>
        <taxon>Metazoa</taxon>
        <taxon>Spiralia</taxon>
        <taxon>Lophotrochozoa</taxon>
        <taxon>Annelida</taxon>
        <taxon>Polychaeta</taxon>
        <taxon>Sedentaria</taxon>
        <taxon>Canalipalpata</taxon>
        <taxon>Sabellida</taxon>
        <taxon>Oweniida</taxon>
        <taxon>Oweniidae</taxon>
        <taxon>Owenia</taxon>
    </lineage>
</organism>
<evidence type="ECO:0000256" key="6">
    <source>
        <dbReference type="SAM" id="MobiDB-lite"/>
    </source>
</evidence>
<evidence type="ECO:0000313" key="9">
    <source>
        <dbReference type="Proteomes" id="UP000749559"/>
    </source>
</evidence>
<keyword evidence="9" id="KW-1185">Reference proteome</keyword>
<evidence type="ECO:0000256" key="3">
    <source>
        <dbReference type="ARBA" id="ARBA00022692"/>
    </source>
</evidence>
<keyword evidence="4 7" id="KW-1133">Transmembrane helix</keyword>
<dbReference type="Proteomes" id="UP000749559">
    <property type="component" value="Unassembled WGS sequence"/>
</dbReference>
<feature type="transmembrane region" description="Helical" evidence="7">
    <location>
        <begin position="250"/>
        <end position="273"/>
    </location>
</feature>
<feature type="compositionally biased region" description="Polar residues" evidence="6">
    <location>
        <begin position="16"/>
        <end position="48"/>
    </location>
</feature>
<feature type="transmembrane region" description="Helical" evidence="7">
    <location>
        <begin position="204"/>
        <end position="229"/>
    </location>
</feature>
<dbReference type="GO" id="GO:0016020">
    <property type="term" value="C:membrane"/>
    <property type="evidence" value="ECO:0007669"/>
    <property type="project" value="UniProtKB-SubCell"/>
</dbReference>
<accession>A0A8J1Y5L6</accession>